<reference evidence="1 2" key="1">
    <citation type="submission" date="2023-08" db="EMBL/GenBank/DDBJ databases">
        <title>Rhodoferax potami sp. nov. and Rhodoferax mekongensis sp. nov., isolated from the Mekong River in Thailand.</title>
        <authorList>
            <person name="Kitikhun S."/>
            <person name="Charoenyingcharoen P."/>
            <person name="Siriarchawattana P."/>
            <person name="Likhitrattanapisal S."/>
            <person name="Nilsakha T."/>
            <person name="Chanpet A."/>
            <person name="Rattanawaree P."/>
            <person name="Ingsriswang S."/>
        </authorList>
    </citation>
    <scope>NUCLEOTIDE SEQUENCE [LARGE SCALE GENOMIC DNA]</scope>
    <source>
        <strain evidence="1 2">TBRC 17307</strain>
    </source>
</reference>
<evidence type="ECO:0000313" key="1">
    <source>
        <dbReference type="EMBL" id="WNO05815.1"/>
    </source>
</evidence>
<dbReference type="RefSeq" id="WP_313868549.1">
    <property type="nucleotide sequence ID" value="NZ_CP132507.1"/>
</dbReference>
<accession>A0ABZ0B288</accession>
<evidence type="ECO:0000313" key="2">
    <source>
        <dbReference type="Proteomes" id="UP001302257"/>
    </source>
</evidence>
<dbReference type="SUPFAM" id="SSF48452">
    <property type="entry name" value="TPR-like"/>
    <property type="match status" value="1"/>
</dbReference>
<proteinExistence type="predicted"/>
<organism evidence="1 2">
    <name type="scientific">Rhodoferax mekongensis</name>
    <dbReference type="NCBI Taxonomy" id="3068341"/>
    <lineage>
        <taxon>Bacteria</taxon>
        <taxon>Pseudomonadati</taxon>
        <taxon>Pseudomonadota</taxon>
        <taxon>Betaproteobacteria</taxon>
        <taxon>Burkholderiales</taxon>
        <taxon>Comamonadaceae</taxon>
        <taxon>Rhodoferax</taxon>
    </lineage>
</organism>
<gene>
    <name evidence="1" type="ORF">RAN89_05110</name>
</gene>
<dbReference type="Gene3D" id="1.25.40.10">
    <property type="entry name" value="Tetratricopeptide repeat domain"/>
    <property type="match status" value="1"/>
</dbReference>
<evidence type="ECO:0008006" key="3">
    <source>
        <dbReference type="Google" id="ProtNLM"/>
    </source>
</evidence>
<dbReference type="Proteomes" id="UP001302257">
    <property type="component" value="Chromosome"/>
</dbReference>
<sequence length="260" mass="28860">MHDTPVWDPFPYVHQHLFDSENLQNHWARLHDGDQEPLPLDPEVLQAWVLYHCGEFEAAFRAGRLLGPAGYAVMNKACLIQADYLERNEAARLNLYFDTAERAKAHMAAEPGNPNAHYFYGYALGRYSQSTSVAQALVKGYGEKIKTAFETAIALNPRHADAHIALGSFHAEVIDKVGAMIGNITYGAKRETALHHFRTGLALIPRAAIALTEYARGLLMLDIEQFESEAMCLYEQAAAVQPLDAMEHLGVLQVQAELAS</sequence>
<name>A0ABZ0B288_9BURK</name>
<dbReference type="EMBL" id="CP132507">
    <property type="protein sequence ID" value="WNO05815.1"/>
    <property type="molecule type" value="Genomic_DNA"/>
</dbReference>
<keyword evidence="2" id="KW-1185">Reference proteome</keyword>
<protein>
    <recommendedName>
        <fullName evidence="3">Tetratricopeptide repeat protein</fullName>
    </recommendedName>
</protein>
<dbReference type="InterPro" id="IPR011990">
    <property type="entry name" value="TPR-like_helical_dom_sf"/>
</dbReference>